<proteinExistence type="predicted"/>
<protein>
    <submittedName>
        <fullName evidence="1">Uncharacterized protein</fullName>
    </submittedName>
</protein>
<reference evidence="1 2" key="1">
    <citation type="submission" date="2017-10" db="EMBL/GenBank/DDBJ databases">
        <title>Paenichitinophaga pekingensis gen. nov., sp. nov., isolated from activated sludge.</title>
        <authorList>
            <person name="Jin D."/>
            <person name="Kong X."/>
            <person name="Deng Y."/>
            <person name="Bai Z."/>
        </authorList>
    </citation>
    <scope>NUCLEOTIDE SEQUENCE [LARGE SCALE GENOMIC DNA]</scope>
    <source>
        <strain evidence="1 2">13</strain>
    </source>
</reference>
<dbReference type="AlphaFoldDB" id="A0A291QU10"/>
<accession>A0A291QU10</accession>
<dbReference type="Proteomes" id="UP000220133">
    <property type="component" value="Chromosome"/>
</dbReference>
<keyword evidence="2" id="KW-1185">Reference proteome</keyword>
<gene>
    <name evidence="1" type="ORF">COR50_09715</name>
</gene>
<evidence type="ECO:0000313" key="1">
    <source>
        <dbReference type="EMBL" id="ATL47425.1"/>
    </source>
</evidence>
<name>A0A291QU10_9BACT</name>
<organism evidence="1 2">
    <name type="scientific">Chitinophaga caeni</name>
    <dbReference type="NCBI Taxonomy" id="2029983"/>
    <lineage>
        <taxon>Bacteria</taxon>
        <taxon>Pseudomonadati</taxon>
        <taxon>Bacteroidota</taxon>
        <taxon>Chitinophagia</taxon>
        <taxon>Chitinophagales</taxon>
        <taxon>Chitinophagaceae</taxon>
        <taxon>Chitinophaga</taxon>
    </lineage>
</organism>
<evidence type="ECO:0000313" key="2">
    <source>
        <dbReference type="Proteomes" id="UP000220133"/>
    </source>
</evidence>
<sequence>MNNLQNVGYPQKKKPYRYGMTSTEFSLPINPALGLTNLPTKIEEDLILLITIGLINPWLLRFSYSVNAYSIPLVFGNPSLVINRYENNYMHL</sequence>
<dbReference type="EMBL" id="CP023777">
    <property type="protein sequence ID" value="ATL47425.1"/>
    <property type="molecule type" value="Genomic_DNA"/>
</dbReference>
<dbReference type="KEGG" id="cbae:COR50_09715"/>